<proteinExistence type="inferred from homology"/>
<comment type="similarity">
    <text evidence="1">Belongs to the paxM FAD-dependent monooxygenase family.</text>
</comment>
<dbReference type="PANTHER" id="PTHR13789">
    <property type="entry name" value="MONOOXYGENASE"/>
    <property type="match status" value="1"/>
</dbReference>
<keyword evidence="3" id="KW-0503">Monooxygenase</keyword>
<dbReference type="InterPro" id="IPR050493">
    <property type="entry name" value="FAD-dep_Monooxygenase_BioMet"/>
</dbReference>
<keyword evidence="5" id="KW-1185">Reference proteome</keyword>
<sequence>MALKLNSKVVSIDAQEGKVTLGRGEIISNSVIIGADSIKCLVRDAVAPGPPIPPVPIGYAAYRALKTLVDRTEMTIWMGPAKHIMHRWIQRGKAEYNLAMVRPDDGEKESYTTEGSVKNMRADFTGWEQVHINSYAWFSTMIWLLLYRQPLYTWVASSGKVVLLDDACHPMLPSRARGCADHELLLFCVSYRDELGFGQVKDAAVLGVSSFLASIETRPVGFAVTRISNFRYDRTAQSAGRSPESQRLPP</sequence>
<dbReference type="Proteomes" id="UP001218218">
    <property type="component" value="Unassembled WGS sequence"/>
</dbReference>
<organism evidence="4 5">
    <name type="scientific">Mycena albidolilacea</name>
    <dbReference type="NCBI Taxonomy" id="1033008"/>
    <lineage>
        <taxon>Eukaryota</taxon>
        <taxon>Fungi</taxon>
        <taxon>Dikarya</taxon>
        <taxon>Basidiomycota</taxon>
        <taxon>Agaricomycotina</taxon>
        <taxon>Agaricomycetes</taxon>
        <taxon>Agaricomycetidae</taxon>
        <taxon>Agaricales</taxon>
        <taxon>Marasmiineae</taxon>
        <taxon>Mycenaceae</taxon>
        <taxon>Mycena</taxon>
    </lineage>
</organism>
<dbReference type="GO" id="GO:0004497">
    <property type="term" value="F:monooxygenase activity"/>
    <property type="evidence" value="ECO:0007669"/>
    <property type="project" value="UniProtKB-KW"/>
</dbReference>
<evidence type="ECO:0000256" key="3">
    <source>
        <dbReference type="ARBA" id="ARBA00023033"/>
    </source>
</evidence>
<dbReference type="SUPFAM" id="SSF54373">
    <property type="entry name" value="FAD-linked reductases, C-terminal domain"/>
    <property type="match status" value="1"/>
</dbReference>
<evidence type="ECO:0008006" key="6">
    <source>
        <dbReference type="Google" id="ProtNLM"/>
    </source>
</evidence>
<dbReference type="SUPFAM" id="SSF51905">
    <property type="entry name" value="FAD/NAD(P)-binding domain"/>
    <property type="match status" value="1"/>
</dbReference>
<accession>A0AAD7AR86</accession>
<protein>
    <recommendedName>
        <fullName evidence="6">FAD-binding domain-containing protein</fullName>
    </recommendedName>
</protein>
<dbReference type="EMBL" id="JARIHO010000002">
    <property type="protein sequence ID" value="KAJ7366532.1"/>
    <property type="molecule type" value="Genomic_DNA"/>
</dbReference>
<keyword evidence="2" id="KW-0560">Oxidoreductase</keyword>
<reference evidence="4" key="1">
    <citation type="submission" date="2023-03" db="EMBL/GenBank/DDBJ databases">
        <title>Massive genome expansion in bonnet fungi (Mycena s.s.) driven by repeated elements and novel gene families across ecological guilds.</title>
        <authorList>
            <consortium name="Lawrence Berkeley National Laboratory"/>
            <person name="Harder C.B."/>
            <person name="Miyauchi S."/>
            <person name="Viragh M."/>
            <person name="Kuo A."/>
            <person name="Thoen E."/>
            <person name="Andreopoulos B."/>
            <person name="Lu D."/>
            <person name="Skrede I."/>
            <person name="Drula E."/>
            <person name="Henrissat B."/>
            <person name="Morin E."/>
            <person name="Kohler A."/>
            <person name="Barry K."/>
            <person name="LaButti K."/>
            <person name="Morin E."/>
            <person name="Salamov A."/>
            <person name="Lipzen A."/>
            <person name="Mereny Z."/>
            <person name="Hegedus B."/>
            <person name="Baldrian P."/>
            <person name="Stursova M."/>
            <person name="Weitz H."/>
            <person name="Taylor A."/>
            <person name="Grigoriev I.V."/>
            <person name="Nagy L.G."/>
            <person name="Martin F."/>
            <person name="Kauserud H."/>
        </authorList>
    </citation>
    <scope>NUCLEOTIDE SEQUENCE</scope>
    <source>
        <strain evidence="4">CBHHK002</strain>
    </source>
</reference>
<dbReference type="AlphaFoldDB" id="A0AAD7AR86"/>
<comment type="caution">
    <text evidence="4">The sequence shown here is derived from an EMBL/GenBank/DDBJ whole genome shotgun (WGS) entry which is preliminary data.</text>
</comment>
<evidence type="ECO:0000313" key="5">
    <source>
        <dbReference type="Proteomes" id="UP001218218"/>
    </source>
</evidence>
<dbReference type="PANTHER" id="PTHR13789:SF147">
    <property type="entry name" value="PUTATIVE (AFU_ORTHOLOGUE AFUA_2G01950)-RELATED"/>
    <property type="match status" value="1"/>
</dbReference>
<dbReference type="InterPro" id="IPR036188">
    <property type="entry name" value="FAD/NAD-bd_sf"/>
</dbReference>
<evidence type="ECO:0000256" key="2">
    <source>
        <dbReference type="ARBA" id="ARBA00023002"/>
    </source>
</evidence>
<dbReference type="Gene3D" id="3.50.50.60">
    <property type="entry name" value="FAD/NAD(P)-binding domain"/>
    <property type="match status" value="1"/>
</dbReference>
<gene>
    <name evidence="4" type="ORF">DFH08DRAFT_797487</name>
</gene>
<name>A0AAD7AR86_9AGAR</name>
<evidence type="ECO:0000256" key="1">
    <source>
        <dbReference type="ARBA" id="ARBA00007992"/>
    </source>
</evidence>
<evidence type="ECO:0000313" key="4">
    <source>
        <dbReference type="EMBL" id="KAJ7366532.1"/>
    </source>
</evidence>